<comment type="similarity">
    <text evidence="2">Belongs to the TspO/BZRP family.</text>
</comment>
<dbReference type="InterPro" id="IPR004307">
    <property type="entry name" value="TspO_MBR"/>
</dbReference>
<keyword evidence="8" id="KW-1185">Reference proteome</keyword>
<dbReference type="Pfam" id="PF03073">
    <property type="entry name" value="TspO_MBR"/>
    <property type="match status" value="1"/>
</dbReference>
<reference evidence="7" key="1">
    <citation type="journal article" date="2014" name="Int. J. Syst. Evol. Microbiol.">
        <title>Complete genome sequence of Corynebacterium casei LMG S-19264T (=DSM 44701T), isolated from a smear-ripened cheese.</title>
        <authorList>
            <consortium name="US DOE Joint Genome Institute (JGI-PGF)"/>
            <person name="Walter F."/>
            <person name="Albersmeier A."/>
            <person name="Kalinowski J."/>
            <person name="Ruckert C."/>
        </authorList>
    </citation>
    <scope>NUCLEOTIDE SEQUENCE</scope>
    <source>
        <strain evidence="7">CCM 8711</strain>
    </source>
</reference>
<evidence type="ECO:0000256" key="1">
    <source>
        <dbReference type="ARBA" id="ARBA00004141"/>
    </source>
</evidence>
<dbReference type="GO" id="GO:0016020">
    <property type="term" value="C:membrane"/>
    <property type="evidence" value="ECO:0007669"/>
    <property type="project" value="UniProtKB-SubCell"/>
</dbReference>
<evidence type="ECO:0000256" key="5">
    <source>
        <dbReference type="ARBA" id="ARBA00023136"/>
    </source>
</evidence>
<dbReference type="InterPro" id="IPR038330">
    <property type="entry name" value="TspO/MBR-related_sf"/>
</dbReference>
<reference evidence="7" key="2">
    <citation type="submission" date="2020-09" db="EMBL/GenBank/DDBJ databases">
        <authorList>
            <person name="Sun Q."/>
            <person name="Sedlacek I."/>
        </authorList>
    </citation>
    <scope>NUCLEOTIDE SEQUENCE</scope>
    <source>
        <strain evidence="7">CCM 8711</strain>
    </source>
</reference>
<feature type="transmembrane region" description="Helical" evidence="6">
    <location>
        <begin position="143"/>
        <end position="166"/>
    </location>
</feature>
<evidence type="ECO:0000256" key="6">
    <source>
        <dbReference type="SAM" id="Phobius"/>
    </source>
</evidence>
<dbReference type="RefSeq" id="WP_229746999.1">
    <property type="nucleotide sequence ID" value="NZ_BMDO01000001.1"/>
</dbReference>
<dbReference type="Proteomes" id="UP000662074">
    <property type="component" value="Unassembled WGS sequence"/>
</dbReference>
<evidence type="ECO:0000256" key="2">
    <source>
        <dbReference type="ARBA" id="ARBA00007524"/>
    </source>
</evidence>
<feature type="transmembrane region" description="Helical" evidence="6">
    <location>
        <begin position="58"/>
        <end position="79"/>
    </location>
</feature>
<keyword evidence="4 6" id="KW-1133">Transmembrane helix</keyword>
<dbReference type="Gene3D" id="1.20.1260.100">
    <property type="entry name" value="TspO/MBR protein"/>
    <property type="match status" value="1"/>
</dbReference>
<dbReference type="PANTHER" id="PTHR10057">
    <property type="entry name" value="PERIPHERAL-TYPE BENZODIAZEPINE RECEPTOR"/>
    <property type="match status" value="1"/>
</dbReference>
<dbReference type="AlphaFoldDB" id="A0A917J5H4"/>
<feature type="transmembrane region" description="Helical" evidence="6">
    <location>
        <begin position="116"/>
        <end position="136"/>
    </location>
</feature>
<comment type="caution">
    <text evidence="7">The sequence shown here is derived from an EMBL/GenBank/DDBJ whole genome shotgun (WGS) entry which is preliminary data.</text>
</comment>
<dbReference type="PIRSF" id="PIRSF005859">
    <property type="entry name" value="PBR"/>
    <property type="match status" value="1"/>
</dbReference>
<comment type="subcellular location">
    <subcellularLocation>
        <location evidence="1">Membrane</location>
        <topology evidence="1">Multi-pass membrane protein</topology>
    </subcellularLocation>
</comment>
<accession>A0A917J5H4</accession>
<dbReference type="EMBL" id="BMDO01000001">
    <property type="protein sequence ID" value="GGI49093.1"/>
    <property type="molecule type" value="Genomic_DNA"/>
</dbReference>
<name>A0A917J5H4_9SPHI</name>
<keyword evidence="5 6" id="KW-0472">Membrane</keyword>
<evidence type="ECO:0000313" key="7">
    <source>
        <dbReference type="EMBL" id="GGI49093.1"/>
    </source>
</evidence>
<feature type="transmembrane region" description="Helical" evidence="6">
    <location>
        <begin position="91"/>
        <end position="110"/>
    </location>
</feature>
<dbReference type="FunFam" id="1.20.1260.100:FF:000001">
    <property type="entry name" value="translocator protein 2"/>
    <property type="match status" value="1"/>
</dbReference>
<proteinExistence type="inferred from homology"/>
<protein>
    <submittedName>
        <fullName evidence="7">Tryptophan-rich sensory protein</fullName>
    </submittedName>
</protein>
<sequence length="169" mass="19466">MTTSPMRAGKPHPFKWTHLIISILITESIAATASLFTISQIPVWYRTLNKPSFNPPNWLFGPVWTVLYVLIAIAAYLVWQRRDDSPLYKKARNAYILQLILNFAWSAVFFGMHQVLGALVVIGLLWLSIVAIIYYFGKFNKVAAWLLVPYLLWVSFASVLNLYIYLLNR</sequence>
<organism evidence="7 8">
    <name type="scientific">Mucilaginibacter galii</name>
    <dbReference type="NCBI Taxonomy" id="2005073"/>
    <lineage>
        <taxon>Bacteria</taxon>
        <taxon>Pseudomonadati</taxon>
        <taxon>Bacteroidota</taxon>
        <taxon>Sphingobacteriia</taxon>
        <taxon>Sphingobacteriales</taxon>
        <taxon>Sphingobacteriaceae</taxon>
        <taxon>Mucilaginibacter</taxon>
    </lineage>
</organism>
<dbReference type="PANTHER" id="PTHR10057:SF0">
    <property type="entry name" value="TRANSLOCATOR PROTEIN"/>
    <property type="match status" value="1"/>
</dbReference>
<feature type="transmembrane region" description="Helical" evidence="6">
    <location>
        <begin position="16"/>
        <end position="38"/>
    </location>
</feature>
<keyword evidence="3 6" id="KW-0812">Transmembrane</keyword>
<dbReference type="GO" id="GO:0033013">
    <property type="term" value="P:tetrapyrrole metabolic process"/>
    <property type="evidence" value="ECO:0007669"/>
    <property type="project" value="UniProtKB-ARBA"/>
</dbReference>
<gene>
    <name evidence="7" type="primary">tspO</name>
    <name evidence="7" type="ORF">GCM10011425_03050</name>
</gene>
<evidence type="ECO:0000256" key="3">
    <source>
        <dbReference type="ARBA" id="ARBA00022692"/>
    </source>
</evidence>
<evidence type="ECO:0000313" key="8">
    <source>
        <dbReference type="Proteomes" id="UP000662074"/>
    </source>
</evidence>
<dbReference type="CDD" id="cd15904">
    <property type="entry name" value="TSPO_MBR"/>
    <property type="match status" value="1"/>
</dbReference>
<evidence type="ECO:0000256" key="4">
    <source>
        <dbReference type="ARBA" id="ARBA00022989"/>
    </source>
</evidence>